<evidence type="ECO:0000313" key="6">
    <source>
        <dbReference type="Proteomes" id="UP001184614"/>
    </source>
</evidence>
<dbReference type="PANTHER" id="PTHR30519">
    <property type="entry name" value="5-METHYLTETRAHYDROPTEROYLTRIGLUTAMATE--HOMOCYSTEINE METHYLTRANSFERASE"/>
    <property type="match status" value="1"/>
</dbReference>
<dbReference type="InterPro" id="IPR038071">
    <property type="entry name" value="UROD/MetE-like_sf"/>
</dbReference>
<dbReference type="GO" id="GO:0032259">
    <property type="term" value="P:methylation"/>
    <property type="evidence" value="ECO:0007669"/>
    <property type="project" value="UniProtKB-KW"/>
</dbReference>
<sequence>MSQKIRLPIMKRLLPTSTAGSLPKPSWLAEPEKLWSPWKLQGEELIAGKQDALRLSLDDQRQAGIDIVSDGEQTRQHFVTTFIEHLDGVDFEKRETVRIRNRYDASVPTVVGAVSRPKPVFVDDAKFLRQQTQQPIKWALPGPMTMIDTLYDAHYKSREKLAWEFAKILNEEAKELEAAGVDIIQFDEPAFNVFFDDVNGWGVATLERAIEGLKCETAVHICYGYGIKANTDWKKTLGSEWRQYEESFPKLQESNIDLISLECQNSHVPIDLIELLRGKKVMVGAIDVATQNVETPEEVANTLRKALQFVNADKLYPCTNCGMAPLPRHVAQGKLRALSAGAEIIRKELSA</sequence>
<dbReference type="InterPro" id="IPR002629">
    <property type="entry name" value="Met_Synth_C/arc"/>
</dbReference>
<reference evidence="5 6" key="1">
    <citation type="submission" date="2023-07" db="EMBL/GenBank/DDBJ databases">
        <title>Sorghum-associated microbial communities from plants grown in Nebraska, USA.</title>
        <authorList>
            <person name="Schachtman D."/>
        </authorList>
    </citation>
    <scope>NUCLEOTIDE SEQUENCE [LARGE SCALE GENOMIC DNA]</scope>
    <source>
        <strain evidence="5 6">DS1730</strain>
    </source>
</reference>
<dbReference type="GO" id="GO:0003871">
    <property type="term" value="F:5-methyltetrahydropteroyltriglutamate-homocysteine S-methyltransferase activity"/>
    <property type="evidence" value="ECO:0007669"/>
    <property type="project" value="UniProtKB-EC"/>
</dbReference>
<evidence type="ECO:0000256" key="1">
    <source>
        <dbReference type="ARBA" id="ARBA00001947"/>
    </source>
</evidence>
<dbReference type="Proteomes" id="UP001184614">
    <property type="component" value="Unassembled WGS sequence"/>
</dbReference>
<keyword evidence="2" id="KW-0479">Metal-binding</keyword>
<dbReference type="InterPro" id="IPR016456">
    <property type="entry name" value="Met_Synthase_cat"/>
</dbReference>
<dbReference type="EMBL" id="JAVDQT010000006">
    <property type="protein sequence ID" value="MDR6433551.1"/>
    <property type="molecule type" value="Genomic_DNA"/>
</dbReference>
<gene>
    <name evidence="5" type="ORF">J2782_003297</name>
</gene>
<accession>A0ABU1MD25</accession>
<dbReference type="CDD" id="cd03311">
    <property type="entry name" value="CIMS_C_terminal_like"/>
    <property type="match status" value="1"/>
</dbReference>
<protein>
    <submittedName>
        <fullName evidence="5">5-methyltetrahydropteroyltriglutamate--homocysteine methyltransferase</fullName>
        <ecNumber evidence="5">2.1.1.14</ecNumber>
    </submittedName>
</protein>
<keyword evidence="5" id="KW-0808">Transferase</keyword>
<keyword evidence="6" id="KW-1185">Reference proteome</keyword>
<comment type="cofactor">
    <cofactor evidence="1">
        <name>Zn(2+)</name>
        <dbReference type="ChEBI" id="CHEBI:29105"/>
    </cofactor>
</comment>
<evidence type="ECO:0000313" key="5">
    <source>
        <dbReference type="EMBL" id="MDR6433551.1"/>
    </source>
</evidence>
<keyword evidence="3" id="KW-0862">Zinc</keyword>
<dbReference type="Gene3D" id="3.20.20.210">
    <property type="match status" value="1"/>
</dbReference>
<comment type="caution">
    <text evidence="5">The sequence shown here is derived from an EMBL/GenBank/DDBJ whole genome shotgun (WGS) entry which is preliminary data.</text>
</comment>
<evidence type="ECO:0000256" key="2">
    <source>
        <dbReference type="ARBA" id="ARBA00022723"/>
    </source>
</evidence>
<proteinExistence type="predicted"/>
<dbReference type="Pfam" id="PF01717">
    <property type="entry name" value="Meth_synt_2"/>
    <property type="match status" value="1"/>
</dbReference>
<evidence type="ECO:0000256" key="3">
    <source>
        <dbReference type="ARBA" id="ARBA00022833"/>
    </source>
</evidence>
<dbReference type="EC" id="2.1.1.14" evidence="5"/>
<feature type="domain" description="Cobalamin-independent methionine synthase MetE C-terminal/archaeal" evidence="4">
    <location>
        <begin position="14"/>
        <end position="339"/>
    </location>
</feature>
<dbReference type="SUPFAM" id="SSF51726">
    <property type="entry name" value="UROD/MetE-like"/>
    <property type="match status" value="1"/>
</dbReference>
<name>A0ABU1MD25_9HYPH</name>
<dbReference type="NCBIfam" id="NF006589">
    <property type="entry name" value="PRK09121.1"/>
    <property type="match status" value="1"/>
</dbReference>
<keyword evidence="5" id="KW-0489">Methyltransferase</keyword>
<evidence type="ECO:0000259" key="4">
    <source>
        <dbReference type="Pfam" id="PF01717"/>
    </source>
</evidence>
<dbReference type="PIRSF" id="PIRSF005632">
    <property type="entry name" value="Met_synth_catalytic_prd"/>
    <property type="match status" value="1"/>
</dbReference>
<organism evidence="5 6">
    <name type="scientific">Brucella pseudogrignonensis</name>
    <dbReference type="NCBI Taxonomy" id="419475"/>
    <lineage>
        <taxon>Bacteria</taxon>
        <taxon>Pseudomonadati</taxon>
        <taxon>Pseudomonadota</taxon>
        <taxon>Alphaproteobacteria</taxon>
        <taxon>Hyphomicrobiales</taxon>
        <taxon>Brucellaceae</taxon>
        <taxon>Brucella/Ochrobactrum group</taxon>
        <taxon>Brucella</taxon>
    </lineage>
</organism>